<organism evidence="3 4">
    <name type="scientific">Catenaria anguillulae PL171</name>
    <dbReference type="NCBI Taxonomy" id="765915"/>
    <lineage>
        <taxon>Eukaryota</taxon>
        <taxon>Fungi</taxon>
        <taxon>Fungi incertae sedis</taxon>
        <taxon>Blastocladiomycota</taxon>
        <taxon>Blastocladiomycetes</taxon>
        <taxon>Blastocladiales</taxon>
        <taxon>Catenariaceae</taxon>
        <taxon>Catenaria</taxon>
    </lineage>
</organism>
<evidence type="ECO:0000313" key="4">
    <source>
        <dbReference type="Proteomes" id="UP000193411"/>
    </source>
</evidence>
<protein>
    <submittedName>
        <fullName evidence="3">Uncharacterized protein</fullName>
    </submittedName>
</protein>
<dbReference type="PANTHER" id="PTHR43941">
    <property type="entry name" value="STRUCTURAL MAINTENANCE OF CHROMOSOMES PROTEIN 2"/>
    <property type="match status" value="1"/>
</dbReference>
<feature type="compositionally biased region" description="Low complexity" evidence="2">
    <location>
        <begin position="588"/>
        <end position="604"/>
    </location>
</feature>
<dbReference type="GO" id="GO:0000796">
    <property type="term" value="C:condensin complex"/>
    <property type="evidence" value="ECO:0007669"/>
    <property type="project" value="TreeGrafter"/>
</dbReference>
<dbReference type="AlphaFoldDB" id="A0A1Y2HGA5"/>
<evidence type="ECO:0000313" key="3">
    <source>
        <dbReference type="EMBL" id="ORZ33575.1"/>
    </source>
</evidence>
<sequence length="1062" mass="115170">MALADYECKAPSLTYPTISIRPGYRITLPRPSASCSVLSLDIVSFPARVHQPAAISSMSSQGTVSDEEETRDIVADNLGAIKKQIFDTSRFASMWHEAQNEMESLRAEVDGLREQLAAPRECGDCVTLQTEIKTLKADLVKAKKESSTAKVREATKKAKAAAEEAVSRLTEDLKSSQANLQQRELDLTEERARAADLHSELEKLKSALAARPATPPPPPAVDDTQLRRLRKENDSLQRQLKDVRDSNRCIQNDLQESAAELELTKAKLVSLRTECKDLKTRLVAATSASSQVADAQSATADSLLAQEFEQIKDSKKLLEFELKGARSQLAARADEISSKDARISDLEARLADSQARMQVVEAENNALTRDRLGSRAQAQREAVQWKKTAESTQEKLDEVTALLKARVSKSAEFKRVKQELEQAHSTIESLREQLEAAEEQSLAGKADSGSVSAQTDESTVKALTAKVEELTQKVKEREQQISMFMSFLDTANKEKEELRAKQKKLKQELSLSQPGSTAASSRAISPMSSPIVAPMALPPPPTFPHSTVAESPPPQSVSLDDTPTLRSRKRKIVDTSDSEADASVAINQAQAAASQPAPASSQAPLTKRKRAATTTSSPIPSPTSSAPPEAEADDDRPTTRSAARKRATAAASSKGLSTPEPTILATQASKQSSATASIVSAADGVKRRPGATTTSNMEVLVELGPIPKRARVTPPAIDTPAPLPPPSPPVIRSVSDLVRVSSTQLGPVLANLDQHVPLVQASIDGFLNAVNSWLLSFGSTTETSWSIQRSANMLRIPIPGGAPLCINLGYPEQELSLAVLVTALAPRIEGLVKSLVSRIRRSVCFYRIALVCPSVPTIALRAHYLDSLIAGANDFKDVFNNTLIFRPAVLPTTTASDALSQCVLEATVCAVKQKEIVNLLPNHVREWFTNAAMTDRGNILESLLNPSSPVFKAMDTFTLFKCLQLFTLIADTPRDSQALVSRLLFAAGQLSAPNMVLLVLRGVDFALHRSQKKPWTPTTPTFRPPAIRNINSRSYTHDILASILTHVKNPQDQRRVATSLSH</sequence>
<feature type="coiled-coil region" evidence="1">
    <location>
        <begin position="95"/>
        <end position="281"/>
    </location>
</feature>
<proteinExistence type="predicted"/>
<keyword evidence="4" id="KW-1185">Reference proteome</keyword>
<evidence type="ECO:0000256" key="2">
    <source>
        <dbReference type="SAM" id="MobiDB-lite"/>
    </source>
</evidence>
<dbReference type="PANTHER" id="PTHR43941:SF1">
    <property type="entry name" value="STRUCTURAL MAINTENANCE OF CHROMOSOMES PROTEIN 2"/>
    <property type="match status" value="1"/>
</dbReference>
<dbReference type="EMBL" id="MCFL01000034">
    <property type="protein sequence ID" value="ORZ33575.1"/>
    <property type="molecule type" value="Genomic_DNA"/>
</dbReference>
<dbReference type="GO" id="GO:0003682">
    <property type="term" value="F:chromatin binding"/>
    <property type="evidence" value="ECO:0007669"/>
    <property type="project" value="TreeGrafter"/>
</dbReference>
<gene>
    <name evidence="3" type="ORF">BCR44DRAFT_170829</name>
</gene>
<feature type="compositionally biased region" description="Polar residues" evidence="2">
    <location>
        <begin position="514"/>
        <end position="528"/>
    </location>
</feature>
<feature type="region of interest" description="Disordered" evidence="2">
    <location>
        <begin position="438"/>
        <end position="459"/>
    </location>
</feature>
<evidence type="ECO:0000256" key="1">
    <source>
        <dbReference type="SAM" id="Coils"/>
    </source>
</evidence>
<dbReference type="GO" id="GO:0000793">
    <property type="term" value="C:condensed chromosome"/>
    <property type="evidence" value="ECO:0007669"/>
    <property type="project" value="TreeGrafter"/>
</dbReference>
<name>A0A1Y2HGA5_9FUNG</name>
<dbReference type="GO" id="GO:0007076">
    <property type="term" value="P:mitotic chromosome condensation"/>
    <property type="evidence" value="ECO:0007669"/>
    <property type="project" value="TreeGrafter"/>
</dbReference>
<feature type="compositionally biased region" description="Polar residues" evidence="2">
    <location>
        <begin position="556"/>
        <end position="565"/>
    </location>
</feature>
<feature type="compositionally biased region" description="Low complexity" evidence="2">
    <location>
        <begin position="612"/>
        <end position="629"/>
    </location>
</feature>
<dbReference type="STRING" id="765915.A0A1Y2HGA5"/>
<reference evidence="3 4" key="1">
    <citation type="submission" date="2016-07" db="EMBL/GenBank/DDBJ databases">
        <title>Pervasive Adenine N6-methylation of Active Genes in Fungi.</title>
        <authorList>
            <consortium name="DOE Joint Genome Institute"/>
            <person name="Mondo S.J."/>
            <person name="Dannebaum R.O."/>
            <person name="Kuo R.C."/>
            <person name="Labutti K."/>
            <person name="Haridas S."/>
            <person name="Kuo A."/>
            <person name="Salamov A."/>
            <person name="Ahrendt S.R."/>
            <person name="Lipzen A."/>
            <person name="Sullivan W."/>
            <person name="Andreopoulos W.B."/>
            <person name="Clum A."/>
            <person name="Lindquist E."/>
            <person name="Daum C."/>
            <person name="Ramamoorthy G.K."/>
            <person name="Gryganskyi A."/>
            <person name="Culley D."/>
            <person name="Magnuson J.K."/>
            <person name="James T.Y."/>
            <person name="O'Malley M.A."/>
            <person name="Stajich J.E."/>
            <person name="Spatafora J.W."/>
            <person name="Visel A."/>
            <person name="Grigoriev I.V."/>
        </authorList>
    </citation>
    <scope>NUCLEOTIDE SEQUENCE [LARGE SCALE GENOMIC DNA]</scope>
    <source>
        <strain evidence="3 4">PL171</strain>
    </source>
</reference>
<dbReference type="GO" id="GO:0000785">
    <property type="term" value="C:chromatin"/>
    <property type="evidence" value="ECO:0007669"/>
    <property type="project" value="TreeGrafter"/>
</dbReference>
<dbReference type="Proteomes" id="UP000193411">
    <property type="component" value="Unassembled WGS sequence"/>
</dbReference>
<accession>A0A1Y2HGA5</accession>
<keyword evidence="1" id="KW-0175">Coiled coil</keyword>
<comment type="caution">
    <text evidence="3">The sequence shown here is derived from an EMBL/GenBank/DDBJ whole genome shotgun (WGS) entry which is preliminary data.</text>
</comment>
<feature type="region of interest" description="Disordered" evidence="2">
    <location>
        <begin position="498"/>
        <end position="661"/>
    </location>
</feature>